<reference evidence="2" key="2">
    <citation type="submission" date="2015-01" db="EMBL/GenBank/DDBJ databases">
        <title>Evolutionary Origins and Diversification of the Mycorrhizal Mutualists.</title>
        <authorList>
            <consortium name="DOE Joint Genome Institute"/>
            <consortium name="Mycorrhizal Genomics Consortium"/>
            <person name="Kohler A."/>
            <person name="Kuo A."/>
            <person name="Nagy L.G."/>
            <person name="Floudas D."/>
            <person name="Copeland A."/>
            <person name="Barry K.W."/>
            <person name="Cichocki N."/>
            <person name="Veneault-Fourrey C."/>
            <person name="LaButti K."/>
            <person name="Lindquist E.A."/>
            <person name="Lipzen A."/>
            <person name="Lundell T."/>
            <person name="Morin E."/>
            <person name="Murat C."/>
            <person name="Riley R."/>
            <person name="Ohm R."/>
            <person name="Sun H."/>
            <person name="Tunlid A."/>
            <person name="Henrissat B."/>
            <person name="Grigoriev I.V."/>
            <person name="Hibbett D.S."/>
            <person name="Martin F."/>
        </authorList>
    </citation>
    <scope>NUCLEOTIDE SEQUENCE [LARGE SCALE GENOMIC DNA]</scope>
    <source>
        <strain evidence="2">441</strain>
    </source>
</reference>
<dbReference type="Pfam" id="PF26163">
    <property type="entry name" value="mS26"/>
    <property type="match status" value="1"/>
</dbReference>
<organism evidence="1 2">
    <name type="scientific">Pisolithus microcarpus 441</name>
    <dbReference type="NCBI Taxonomy" id="765257"/>
    <lineage>
        <taxon>Eukaryota</taxon>
        <taxon>Fungi</taxon>
        <taxon>Dikarya</taxon>
        <taxon>Basidiomycota</taxon>
        <taxon>Agaricomycotina</taxon>
        <taxon>Agaricomycetes</taxon>
        <taxon>Agaricomycetidae</taxon>
        <taxon>Boletales</taxon>
        <taxon>Sclerodermatineae</taxon>
        <taxon>Pisolithaceae</taxon>
        <taxon>Pisolithus</taxon>
    </lineage>
</organism>
<sequence>NDAKMNALVSLYHQSDRFITPETLSDAIDQAFTKQDNYPGDDDSRKHSFAEILSMRAQQRQAPKFSLGRDQLTYSALDSSHMGPGWIESKEKRVDRIYEALMGTTRDGKPSWTAIKENSQRVQAQVAADRK</sequence>
<feature type="non-terminal residue" evidence="1">
    <location>
        <position position="1"/>
    </location>
</feature>
<dbReference type="AlphaFoldDB" id="A0A0C9YZY8"/>
<keyword evidence="2" id="KW-1185">Reference proteome</keyword>
<evidence type="ECO:0000313" key="1">
    <source>
        <dbReference type="EMBL" id="KIK30785.1"/>
    </source>
</evidence>
<dbReference type="OrthoDB" id="5597211at2759"/>
<protein>
    <submittedName>
        <fullName evidence="1">Uncharacterized protein</fullName>
    </submittedName>
</protein>
<gene>
    <name evidence="1" type="ORF">PISMIDRAFT_57895</name>
</gene>
<proteinExistence type="predicted"/>
<name>A0A0C9YZY8_9AGAM</name>
<evidence type="ECO:0000313" key="2">
    <source>
        <dbReference type="Proteomes" id="UP000054018"/>
    </source>
</evidence>
<dbReference type="HOGENOM" id="CLU_113797_0_0_1"/>
<accession>A0A0C9YZY8</accession>
<dbReference type="EMBL" id="KN833686">
    <property type="protein sequence ID" value="KIK30785.1"/>
    <property type="molecule type" value="Genomic_DNA"/>
</dbReference>
<feature type="non-terminal residue" evidence="1">
    <location>
        <position position="131"/>
    </location>
</feature>
<dbReference type="Proteomes" id="UP000054018">
    <property type="component" value="Unassembled WGS sequence"/>
</dbReference>
<dbReference type="InterPro" id="IPR058940">
    <property type="entry name" value="mS26_fungi"/>
</dbReference>
<reference evidence="1 2" key="1">
    <citation type="submission" date="2014-04" db="EMBL/GenBank/DDBJ databases">
        <authorList>
            <consortium name="DOE Joint Genome Institute"/>
            <person name="Kuo A."/>
            <person name="Kohler A."/>
            <person name="Costa M.D."/>
            <person name="Nagy L.G."/>
            <person name="Floudas D."/>
            <person name="Copeland A."/>
            <person name="Barry K.W."/>
            <person name="Cichocki N."/>
            <person name="Veneault-Fourrey C."/>
            <person name="LaButti K."/>
            <person name="Lindquist E.A."/>
            <person name="Lipzen A."/>
            <person name="Lundell T."/>
            <person name="Morin E."/>
            <person name="Murat C."/>
            <person name="Sun H."/>
            <person name="Tunlid A."/>
            <person name="Henrissat B."/>
            <person name="Grigoriev I.V."/>
            <person name="Hibbett D.S."/>
            <person name="Martin F."/>
            <person name="Nordberg H.P."/>
            <person name="Cantor M.N."/>
            <person name="Hua S.X."/>
        </authorList>
    </citation>
    <scope>NUCLEOTIDE SEQUENCE [LARGE SCALE GENOMIC DNA]</scope>
    <source>
        <strain evidence="1 2">441</strain>
    </source>
</reference>